<comment type="cofactor">
    <cofactor evidence="1">
        <name>Mn(2+)</name>
        <dbReference type="ChEBI" id="CHEBI:29035"/>
    </cofactor>
</comment>
<dbReference type="InterPro" id="IPR015797">
    <property type="entry name" value="NUDIX_hydrolase-like_dom_sf"/>
</dbReference>
<keyword evidence="3" id="KW-0479">Metal-binding</keyword>
<sequence length="218" mass="24103">MEIVEARPAATVILLREVEGGFETFLMRRSKTMRFAPGMYVFPGGRVDDADFTSGDLITGYINCAVREVLEETGVTLRKEPGDLVLADHWVTPEDVPTRFSARFFLARMPEEQIATSLSTETDLVTWLSPAAALAESAAGRLPLLLPTLMALQWLAEHDSGDDLFEAARNRVIRPKLPRPRIANDGTEVWAIVDADTGEILIDNQPAPKLSELTGMHR</sequence>
<name>A0A6J6TKJ5_9ZZZZ</name>
<keyword evidence="4" id="KW-0378">Hydrolase</keyword>
<dbReference type="EMBL" id="CAEZXZ010000030">
    <property type="protein sequence ID" value="CAB4697401.1"/>
    <property type="molecule type" value="Genomic_DNA"/>
</dbReference>
<evidence type="ECO:0000256" key="2">
    <source>
        <dbReference type="ARBA" id="ARBA00001946"/>
    </source>
</evidence>
<dbReference type="SUPFAM" id="SSF55811">
    <property type="entry name" value="Nudix"/>
    <property type="match status" value="1"/>
</dbReference>
<evidence type="ECO:0000259" key="7">
    <source>
        <dbReference type="PROSITE" id="PS51462"/>
    </source>
</evidence>
<proteinExistence type="predicted"/>
<evidence type="ECO:0000256" key="4">
    <source>
        <dbReference type="ARBA" id="ARBA00022801"/>
    </source>
</evidence>
<reference evidence="9" key="1">
    <citation type="submission" date="2020-05" db="EMBL/GenBank/DDBJ databases">
        <authorList>
            <person name="Chiriac C."/>
            <person name="Salcher M."/>
            <person name="Ghai R."/>
            <person name="Kavagutti S V."/>
        </authorList>
    </citation>
    <scope>NUCLEOTIDE SEQUENCE</scope>
</reference>
<dbReference type="Gene3D" id="3.90.79.10">
    <property type="entry name" value="Nucleoside Triphosphate Pyrophosphohydrolase"/>
    <property type="match status" value="1"/>
</dbReference>
<evidence type="ECO:0000256" key="1">
    <source>
        <dbReference type="ARBA" id="ARBA00001936"/>
    </source>
</evidence>
<evidence type="ECO:0000256" key="5">
    <source>
        <dbReference type="ARBA" id="ARBA00022842"/>
    </source>
</evidence>
<dbReference type="PANTHER" id="PTHR12318:SF0">
    <property type="entry name" value="ACYL-COENZYME A DIPHOSPHATASE NUDT19"/>
    <property type="match status" value="1"/>
</dbReference>
<gene>
    <name evidence="8" type="ORF">UFOPK2625_00323</name>
    <name evidence="9" type="ORF">UFOPK2809_00744</name>
    <name evidence="10" type="ORF">UFOPK4043_00584</name>
</gene>
<organism evidence="9">
    <name type="scientific">freshwater metagenome</name>
    <dbReference type="NCBI Taxonomy" id="449393"/>
    <lineage>
        <taxon>unclassified sequences</taxon>
        <taxon>metagenomes</taxon>
        <taxon>ecological metagenomes</taxon>
    </lineage>
</organism>
<dbReference type="PROSITE" id="PS51462">
    <property type="entry name" value="NUDIX"/>
    <property type="match status" value="1"/>
</dbReference>
<dbReference type="InterPro" id="IPR039121">
    <property type="entry name" value="NUDT19"/>
</dbReference>
<evidence type="ECO:0000256" key="3">
    <source>
        <dbReference type="ARBA" id="ARBA00022723"/>
    </source>
</evidence>
<evidence type="ECO:0000256" key="6">
    <source>
        <dbReference type="ARBA" id="ARBA00023211"/>
    </source>
</evidence>
<keyword evidence="5" id="KW-0460">Magnesium</keyword>
<dbReference type="CDD" id="cd18870">
    <property type="entry name" value="NUDIX_AcylCoAdiphos_Nudt19"/>
    <property type="match status" value="1"/>
</dbReference>
<dbReference type="Pfam" id="PF00293">
    <property type="entry name" value="NUDIX"/>
    <property type="match status" value="1"/>
</dbReference>
<dbReference type="GO" id="GO:0046872">
    <property type="term" value="F:metal ion binding"/>
    <property type="evidence" value="ECO:0007669"/>
    <property type="project" value="UniProtKB-KW"/>
</dbReference>
<evidence type="ECO:0000313" key="9">
    <source>
        <dbReference type="EMBL" id="CAB4747942.1"/>
    </source>
</evidence>
<comment type="cofactor">
    <cofactor evidence="2">
        <name>Mg(2+)</name>
        <dbReference type="ChEBI" id="CHEBI:18420"/>
    </cofactor>
</comment>
<dbReference type="EMBL" id="CAEZZA010000085">
    <property type="protein sequence ID" value="CAB4747942.1"/>
    <property type="molecule type" value="Genomic_DNA"/>
</dbReference>
<dbReference type="InterPro" id="IPR000086">
    <property type="entry name" value="NUDIX_hydrolase_dom"/>
</dbReference>
<evidence type="ECO:0000313" key="8">
    <source>
        <dbReference type="EMBL" id="CAB4697401.1"/>
    </source>
</evidence>
<keyword evidence="6" id="KW-0464">Manganese</keyword>
<dbReference type="PANTHER" id="PTHR12318">
    <property type="entry name" value="TESTOSTERONE-REGULATED PROTEIN RP2"/>
    <property type="match status" value="1"/>
</dbReference>
<feature type="domain" description="Nudix hydrolase" evidence="7">
    <location>
        <begin position="5"/>
        <end position="150"/>
    </location>
</feature>
<dbReference type="GO" id="GO:0016818">
    <property type="term" value="F:hydrolase activity, acting on acid anhydrides, in phosphorus-containing anhydrides"/>
    <property type="evidence" value="ECO:0007669"/>
    <property type="project" value="InterPro"/>
</dbReference>
<protein>
    <submittedName>
        <fullName evidence="9">Unannotated protein</fullName>
    </submittedName>
</protein>
<evidence type="ECO:0000313" key="10">
    <source>
        <dbReference type="EMBL" id="CAB5002424.1"/>
    </source>
</evidence>
<dbReference type="AlphaFoldDB" id="A0A6J6TKJ5"/>
<accession>A0A6J6TKJ5</accession>
<dbReference type="EMBL" id="CAFBPA010000066">
    <property type="protein sequence ID" value="CAB5002424.1"/>
    <property type="molecule type" value="Genomic_DNA"/>
</dbReference>